<dbReference type="EMBL" id="ABXU01000064">
    <property type="protein sequence ID" value="EEB33020.1"/>
    <property type="molecule type" value="Genomic_DNA"/>
</dbReference>
<gene>
    <name evidence="1" type="ORF">DESPIG_02085</name>
</gene>
<proteinExistence type="predicted"/>
<sequence length="61" mass="6313">MKYARAVLPSGSARRSCFVRPSFLPAVSGQVVAIPGLAAPGGACRGRRGAWSPCRKKTPTG</sequence>
<protein>
    <submittedName>
        <fullName evidence="1">Uncharacterized protein</fullName>
    </submittedName>
</protein>
<accession>B6WVG9</accession>
<evidence type="ECO:0000313" key="1">
    <source>
        <dbReference type="EMBL" id="EEB33020.1"/>
    </source>
</evidence>
<dbReference type="Proteomes" id="UP000003676">
    <property type="component" value="Unassembled WGS sequence"/>
</dbReference>
<name>B6WVG9_9BACT</name>
<dbReference type="HOGENOM" id="CLU_2914986_0_0_7"/>
<organism evidence="1 2">
    <name type="scientific">Desulfovibrio piger ATCC 29098</name>
    <dbReference type="NCBI Taxonomy" id="411464"/>
    <lineage>
        <taxon>Bacteria</taxon>
        <taxon>Pseudomonadati</taxon>
        <taxon>Thermodesulfobacteriota</taxon>
        <taxon>Desulfovibrionia</taxon>
        <taxon>Desulfovibrionales</taxon>
        <taxon>Desulfovibrionaceae</taxon>
        <taxon>Desulfovibrio</taxon>
    </lineage>
</organism>
<comment type="caution">
    <text evidence="1">The sequence shown here is derived from an EMBL/GenBank/DDBJ whole genome shotgun (WGS) entry which is preliminary data.</text>
</comment>
<reference evidence="1 2" key="2">
    <citation type="submission" date="2008-10" db="EMBL/GenBank/DDBJ databases">
        <authorList>
            <person name="Fulton L."/>
            <person name="Clifton S."/>
            <person name="Fulton B."/>
            <person name="Xu J."/>
            <person name="Minx P."/>
            <person name="Pepin K.H."/>
            <person name="Johnson M."/>
            <person name="Bhonagiri V."/>
            <person name="Nash W.E."/>
            <person name="Mardis E.R."/>
            <person name="Wilson R.K."/>
        </authorList>
    </citation>
    <scope>NUCLEOTIDE SEQUENCE [LARGE SCALE GENOMIC DNA]</scope>
    <source>
        <strain evidence="1 2">ATCC 29098</strain>
    </source>
</reference>
<reference evidence="1 2" key="1">
    <citation type="submission" date="2008-10" db="EMBL/GenBank/DDBJ databases">
        <title>Draft genome sequence of Desulvovibrio piger (ATCC 29098).</title>
        <authorList>
            <person name="Sudarsanam P."/>
            <person name="Ley R."/>
            <person name="Guruge J."/>
            <person name="Turnbaugh P.J."/>
            <person name="Mahowald M."/>
            <person name="Liep D."/>
            <person name="Gordon J."/>
        </authorList>
    </citation>
    <scope>NUCLEOTIDE SEQUENCE [LARGE SCALE GENOMIC DNA]</scope>
    <source>
        <strain evidence="1 2">ATCC 29098</strain>
    </source>
</reference>
<evidence type="ECO:0000313" key="2">
    <source>
        <dbReference type="Proteomes" id="UP000003676"/>
    </source>
</evidence>
<dbReference type="AlphaFoldDB" id="B6WVG9"/>